<dbReference type="InterPro" id="IPR011109">
    <property type="entry name" value="DNA_bind_recombinase_dom"/>
</dbReference>
<proteinExistence type="predicted"/>
<protein>
    <submittedName>
        <fullName evidence="3">Recombinase family protein</fullName>
    </submittedName>
</protein>
<organism evidence="3 4">
    <name type="scientific">Merdimmobilis hominis</name>
    <dbReference type="NCBI Taxonomy" id="2897707"/>
    <lineage>
        <taxon>Bacteria</taxon>
        <taxon>Bacillati</taxon>
        <taxon>Bacillota</taxon>
        <taxon>Clostridia</taxon>
        <taxon>Eubacteriales</taxon>
        <taxon>Oscillospiraceae</taxon>
        <taxon>Merdimmobilis</taxon>
    </lineage>
</organism>
<evidence type="ECO:0000259" key="1">
    <source>
        <dbReference type="PROSITE" id="PS51736"/>
    </source>
</evidence>
<dbReference type="SMART" id="SM00857">
    <property type="entry name" value="Resolvase"/>
    <property type="match status" value="1"/>
</dbReference>
<dbReference type="GO" id="GO:0003677">
    <property type="term" value="F:DNA binding"/>
    <property type="evidence" value="ECO:0007669"/>
    <property type="project" value="InterPro"/>
</dbReference>
<dbReference type="InterPro" id="IPR038109">
    <property type="entry name" value="DNA_bind_recomb_sf"/>
</dbReference>
<dbReference type="PROSITE" id="PS51736">
    <property type="entry name" value="RECOMBINASES_3"/>
    <property type="match status" value="1"/>
</dbReference>
<dbReference type="Gene3D" id="3.40.50.1390">
    <property type="entry name" value="Resolvase, N-terminal catalytic domain"/>
    <property type="match status" value="1"/>
</dbReference>
<gene>
    <name evidence="3" type="ORF">H6A12_01340</name>
</gene>
<dbReference type="PROSITE" id="PS51737">
    <property type="entry name" value="RECOMBINASE_DNA_BIND"/>
    <property type="match status" value="1"/>
</dbReference>
<dbReference type="EMBL" id="JACJKY010000002">
    <property type="protein sequence ID" value="MBM6919811.1"/>
    <property type="molecule type" value="Genomic_DNA"/>
</dbReference>
<keyword evidence="4" id="KW-1185">Reference proteome</keyword>
<reference evidence="3" key="2">
    <citation type="journal article" date="2021" name="Sci. Rep.">
        <title>The distribution of antibiotic resistance genes in chicken gut microbiota commensals.</title>
        <authorList>
            <person name="Juricova H."/>
            <person name="Matiasovicova J."/>
            <person name="Kubasova T."/>
            <person name="Cejkova D."/>
            <person name="Rychlik I."/>
        </authorList>
    </citation>
    <scope>NUCLEOTIDE SEQUENCE</scope>
    <source>
        <strain evidence="3">An559</strain>
    </source>
</reference>
<evidence type="ECO:0000313" key="4">
    <source>
        <dbReference type="Proteomes" id="UP000774750"/>
    </source>
</evidence>
<feature type="domain" description="Recombinase" evidence="2">
    <location>
        <begin position="175"/>
        <end position="300"/>
    </location>
</feature>
<dbReference type="Pfam" id="PF07508">
    <property type="entry name" value="Recombinase"/>
    <property type="match status" value="1"/>
</dbReference>
<dbReference type="GO" id="GO:0000150">
    <property type="term" value="F:DNA strand exchange activity"/>
    <property type="evidence" value="ECO:0007669"/>
    <property type="project" value="InterPro"/>
</dbReference>
<comment type="caution">
    <text evidence="3">The sequence shown here is derived from an EMBL/GenBank/DDBJ whole genome shotgun (WGS) entry which is preliminary data.</text>
</comment>
<dbReference type="PANTHER" id="PTHR30461:SF23">
    <property type="entry name" value="DNA RECOMBINASE-RELATED"/>
    <property type="match status" value="1"/>
</dbReference>
<feature type="domain" description="Resolvase/invertase-type recombinase catalytic" evidence="1">
    <location>
        <begin position="19"/>
        <end position="167"/>
    </location>
</feature>
<dbReference type="InterPro" id="IPR036162">
    <property type="entry name" value="Resolvase-like_N_sf"/>
</dbReference>
<dbReference type="Pfam" id="PF00239">
    <property type="entry name" value="Resolvase"/>
    <property type="match status" value="1"/>
</dbReference>
<evidence type="ECO:0000313" key="3">
    <source>
        <dbReference type="EMBL" id="MBM6919811.1"/>
    </source>
</evidence>
<dbReference type="SUPFAM" id="SSF53041">
    <property type="entry name" value="Resolvase-like"/>
    <property type="match status" value="1"/>
</dbReference>
<accession>A0A939BDE8</accession>
<dbReference type="Gene3D" id="3.90.1750.20">
    <property type="entry name" value="Putative Large Serine Recombinase, Chain B, Domain 2"/>
    <property type="match status" value="1"/>
</dbReference>
<sequence>MMKTITELTIPKKEEKLIRLAPYIRVSSNSDDQLLSFAAQVRYYTDYTAAHSEYELVDIYADEGITGTEMKKRDDFNRLIYDCKKRKIDRIITKSISRFARNTTELLTVVRMLREIGVSVYFEEQGIDTETLDLEMILTFPGMAAQKESETISENMRWSYQKRMESGEFNCCRAAYGYELVNGELRVNDTEAAVVRRIFHLYLQGCGKQAIANQLNAEEVPKRYGYTTWHSFTIDYILNNERYMGDALLQKSYTTDVLPYRKRRNHGERTQFYVENSNPAIVSRETYQAVQELQKSKSKGCFVKKDRYPLSTMLKCPVCGHNYRRQIVNGKAYWVCSYKASGRLECTSERISEESVKEAFVRMTDKLVRNREDLLGDLIRQLEKMQNRVSGNHEKVYQIDCLIADINAQNLVVTQLHNKGILNNAEFTAQSGELSRKVSELRSERRRILMEDEDDELIDTLHTLDETLAEYIPADTFDEDLFEQIVESITVISGQKLSFRLAGGLVLTEKI</sequence>
<dbReference type="InterPro" id="IPR006119">
    <property type="entry name" value="Resolv_N"/>
</dbReference>
<name>A0A939BDE8_9FIRM</name>
<dbReference type="AlphaFoldDB" id="A0A939BDE8"/>
<dbReference type="InterPro" id="IPR025827">
    <property type="entry name" value="Zn_ribbon_recom_dom"/>
</dbReference>
<evidence type="ECO:0000259" key="2">
    <source>
        <dbReference type="PROSITE" id="PS51737"/>
    </source>
</evidence>
<dbReference type="PANTHER" id="PTHR30461">
    <property type="entry name" value="DNA-INVERTASE FROM LAMBDOID PROPHAGE"/>
    <property type="match status" value="1"/>
</dbReference>
<dbReference type="CDD" id="cd00338">
    <property type="entry name" value="Ser_Recombinase"/>
    <property type="match status" value="1"/>
</dbReference>
<dbReference type="Proteomes" id="UP000774750">
    <property type="component" value="Unassembled WGS sequence"/>
</dbReference>
<reference evidence="3" key="1">
    <citation type="submission" date="2020-08" db="EMBL/GenBank/DDBJ databases">
        <authorList>
            <person name="Cejkova D."/>
            <person name="Kubasova T."/>
            <person name="Jahodarova E."/>
            <person name="Rychlik I."/>
        </authorList>
    </citation>
    <scope>NUCLEOTIDE SEQUENCE</scope>
    <source>
        <strain evidence="3">An559</strain>
    </source>
</reference>
<dbReference type="InterPro" id="IPR050639">
    <property type="entry name" value="SSR_resolvase"/>
</dbReference>
<dbReference type="Pfam" id="PF13408">
    <property type="entry name" value="Zn_ribbon_recom"/>
    <property type="match status" value="1"/>
</dbReference>